<dbReference type="OrthoDB" id="72851at2759"/>
<dbReference type="PANTHER" id="PTHR43867">
    <property type="entry name" value="CELLULOSE SYNTHASE CATALYTIC SUBUNIT A [UDP-FORMING]"/>
    <property type="match status" value="1"/>
</dbReference>
<protein>
    <submittedName>
        <fullName evidence="9">Nucleotide-diphospho-sugar transferase</fullName>
    </submittedName>
</protein>
<dbReference type="Pfam" id="PF13632">
    <property type="entry name" value="Glyco_trans_2_3"/>
    <property type="match status" value="1"/>
</dbReference>
<evidence type="ECO:0000256" key="2">
    <source>
        <dbReference type="ARBA" id="ARBA00022676"/>
    </source>
</evidence>
<feature type="transmembrane region" description="Helical" evidence="7">
    <location>
        <begin position="552"/>
        <end position="574"/>
    </location>
</feature>
<keyword evidence="6 7" id="KW-0472">Membrane</keyword>
<dbReference type="Gene3D" id="3.90.550.10">
    <property type="entry name" value="Spore Coat Polysaccharide Biosynthesis Protein SpsA, Chain A"/>
    <property type="match status" value="2"/>
</dbReference>
<dbReference type="CDD" id="cd06421">
    <property type="entry name" value="CESA_CelA_like"/>
    <property type="match status" value="1"/>
</dbReference>
<evidence type="ECO:0000256" key="3">
    <source>
        <dbReference type="ARBA" id="ARBA00022679"/>
    </source>
</evidence>
<feature type="transmembrane region" description="Helical" evidence="7">
    <location>
        <begin position="57"/>
        <end position="80"/>
    </location>
</feature>
<comment type="subcellular location">
    <subcellularLocation>
        <location evidence="1">Membrane</location>
        <topology evidence="1">Multi-pass membrane protein</topology>
    </subcellularLocation>
</comment>
<evidence type="ECO:0000256" key="1">
    <source>
        <dbReference type="ARBA" id="ARBA00004141"/>
    </source>
</evidence>
<feature type="transmembrane region" description="Helical" evidence="7">
    <location>
        <begin position="663"/>
        <end position="682"/>
    </location>
</feature>
<dbReference type="GeneID" id="54481983"/>
<dbReference type="GO" id="GO:0016757">
    <property type="term" value="F:glycosyltransferase activity"/>
    <property type="evidence" value="ECO:0007669"/>
    <property type="project" value="UniProtKB-KW"/>
</dbReference>
<dbReference type="Proteomes" id="UP000799437">
    <property type="component" value="Unassembled WGS sequence"/>
</dbReference>
<feature type="domain" description="Glycosyltransferase 2-like" evidence="8">
    <location>
        <begin position="242"/>
        <end position="434"/>
    </location>
</feature>
<dbReference type="InterPro" id="IPR050321">
    <property type="entry name" value="Glycosyltr_2/OpgH_subfam"/>
</dbReference>
<evidence type="ECO:0000259" key="8">
    <source>
        <dbReference type="Pfam" id="PF13632"/>
    </source>
</evidence>
<dbReference type="AlphaFoldDB" id="A0A6A6WBB3"/>
<dbReference type="PANTHER" id="PTHR43867:SF2">
    <property type="entry name" value="CELLULOSE SYNTHASE CATALYTIC SUBUNIT A [UDP-FORMING]"/>
    <property type="match status" value="1"/>
</dbReference>
<keyword evidence="10" id="KW-1185">Reference proteome</keyword>
<feature type="transmembrane region" description="Helical" evidence="7">
    <location>
        <begin position="15"/>
        <end position="37"/>
    </location>
</feature>
<feature type="transmembrane region" description="Helical" evidence="7">
    <location>
        <begin position="422"/>
        <end position="443"/>
    </location>
</feature>
<evidence type="ECO:0000313" key="9">
    <source>
        <dbReference type="EMBL" id="KAF2759334.1"/>
    </source>
</evidence>
<sequence>MSHRLMMVNERVKRLAWSFVSPTAFLSLLSLLAYFSFRLRCLIKVQQIAGGNLSGSWFYLALEALTLIPKGLPYVLRILAVRPPVRFKKRLISGEAPTVDVLITCCNEDIEVIINTVRAACVLDYPQDRYRVFVCDDGSSNEVKTAVENLPYSHVFYTARVKGPIKDYKAGNLNASLAYSRMKPMSSRCCMDKELPSPPQLVSTASSVLEFPFESSRESLMFDSKVIPLEILSISSDHSEYVAGLDADMIPEPHWLKAMLPHFIDDRNLGLACPPQTFYDVPTNDPLNQTMQHFAGIIEVINDALGHADCLGSGYVVRRSAIEQIGGFPTESLSEDVCCSATLLGAGWKTLFVHETLQYGSVPDSFFAHVKQRTRWFIGHAQTAVLFRLRFFGHRGRYLTFIQRLVGLSFDLTHLVQIPIILAYFSIPFALLSGYPLVTYSGIEDLRNLIRFASVWMICHWIHQGTIGIVAGLGNGFYDMRLPSTLNELDRWLAPYIAITFFRSFILPKRLGGRKAGFTATGSLRNDLRERDQHHRAPLHRRLWAIFIQQHLIIQLIFLLATVSGVALCFTRAFTGLARVSHANPLQSLPTTSTDRLIYLIVRVGWPPLIWLQYVNSILSPVLYVFFPSTNHGWDHNLIRDEKTGVMYPTQEARKPRRNKWILWRYIRPTVSMTWTVALLVISTRI</sequence>
<feature type="transmembrane region" description="Helical" evidence="7">
    <location>
        <begin position="489"/>
        <end position="506"/>
    </location>
</feature>
<keyword evidence="4 7" id="KW-0812">Transmembrane</keyword>
<name>A0A6A6WBB3_9PEZI</name>
<evidence type="ECO:0000256" key="4">
    <source>
        <dbReference type="ARBA" id="ARBA00022692"/>
    </source>
</evidence>
<evidence type="ECO:0000256" key="6">
    <source>
        <dbReference type="ARBA" id="ARBA00023136"/>
    </source>
</evidence>
<organism evidence="9 10">
    <name type="scientific">Pseudovirgaria hyperparasitica</name>
    <dbReference type="NCBI Taxonomy" id="470096"/>
    <lineage>
        <taxon>Eukaryota</taxon>
        <taxon>Fungi</taxon>
        <taxon>Dikarya</taxon>
        <taxon>Ascomycota</taxon>
        <taxon>Pezizomycotina</taxon>
        <taxon>Dothideomycetes</taxon>
        <taxon>Dothideomycetes incertae sedis</taxon>
        <taxon>Acrospermales</taxon>
        <taxon>Acrospermaceae</taxon>
        <taxon>Pseudovirgaria</taxon>
    </lineage>
</organism>
<evidence type="ECO:0000256" key="7">
    <source>
        <dbReference type="SAM" id="Phobius"/>
    </source>
</evidence>
<feature type="transmembrane region" description="Helical" evidence="7">
    <location>
        <begin position="609"/>
        <end position="627"/>
    </location>
</feature>
<reference evidence="9" key="1">
    <citation type="journal article" date="2020" name="Stud. Mycol.">
        <title>101 Dothideomycetes genomes: a test case for predicting lifestyles and emergence of pathogens.</title>
        <authorList>
            <person name="Haridas S."/>
            <person name="Albert R."/>
            <person name="Binder M."/>
            <person name="Bloem J."/>
            <person name="Labutti K."/>
            <person name="Salamov A."/>
            <person name="Andreopoulos B."/>
            <person name="Baker S."/>
            <person name="Barry K."/>
            <person name="Bills G."/>
            <person name="Bluhm B."/>
            <person name="Cannon C."/>
            <person name="Castanera R."/>
            <person name="Culley D."/>
            <person name="Daum C."/>
            <person name="Ezra D."/>
            <person name="Gonzalez J."/>
            <person name="Henrissat B."/>
            <person name="Kuo A."/>
            <person name="Liang C."/>
            <person name="Lipzen A."/>
            <person name="Lutzoni F."/>
            <person name="Magnuson J."/>
            <person name="Mondo S."/>
            <person name="Nolan M."/>
            <person name="Ohm R."/>
            <person name="Pangilinan J."/>
            <person name="Park H.-J."/>
            <person name="Ramirez L."/>
            <person name="Alfaro M."/>
            <person name="Sun H."/>
            <person name="Tritt A."/>
            <person name="Yoshinaga Y."/>
            <person name="Zwiers L.-H."/>
            <person name="Turgeon B."/>
            <person name="Goodwin S."/>
            <person name="Spatafora J."/>
            <person name="Crous P."/>
            <person name="Grigoriev I."/>
        </authorList>
    </citation>
    <scope>NUCLEOTIDE SEQUENCE</scope>
    <source>
        <strain evidence="9">CBS 121739</strain>
    </source>
</reference>
<dbReference type="InterPro" id="IPR001173">
    <property type="entry name" value="Glyco_trans_2-like"/>
</dbReference>
<proteinExistence type="predicted"/>
<evidence type="ECO:0000313" key="10">
    <source>
        <dbReference type="Proteomes" id="UP000799437"/>
    </source>
</evidence>
<accession>A0A6A6WBB3</accession>
<dbReference type="InterPro" id="IPR029044">
    <property type="entry name" value="Nucleotide-diphossugar_trans"/>
</dbReference>
<dbReference type="EMBL" id="ML996570">
    <property type="protein sequence ID" value="KAF2759334.1"/>
    <property type="molecule type" value="Genomic_DNA"/>
</dbReference>
<evidence type="ECO:0000256" key="5">
    <source>
        <dbReference type="ARBA" id="ARBA00022989"/>
    </source>
</evidence>
<keyword evidence="5 7" id="KW-1133">Transmembrane helix</keyword>
<dbReference type="RefSeq" id="XP_033601785.1">
    <property type="nucleotide sequence ID" value="XM_033740929.1"/>
</dbReference>
<gene>
    <name evidence="9" type="ORF">EJ05DRAFT_342907</name>
</gene>
<dbReference type="SUPFAM" id="SSF53448">
    <property type="entry name" value="Nucleotide-diphospho-sugar transferases"/>
    <property type="match status" value="1"/>
</dbReference>
<keyword evidence="3 9" id="KW-0808">Transferase</keyword>
<keyword evidence="2" id="KW-0328">Glycosyltransferase</keyword>
<feature type="transmembrane region" description="Helical" evidence="7">
    <location>
        <begin position="455"/>
        <end position="477"/>
    </location>
</feature>
<dbReference type="GO" id="GO:0016020">
    <property type="term" value="C:membrane"/>
    <property type="evidence" value="ECO:0007669"/>
    <property type="project" value="UniProtKB-SubCell"/>
</dbReference>